<name>A0ABV9RT69_9PSEU</name>
<dbReference type="EMBL" id="JBHSIM010000049">
    <property type="protein sequence ID" value="MFC4835385.1"/>
    <property type="molecule type" value="Genomic_DNA"/>
</dbReference>
<gene>
    <name evidence="1" type="ORF">ACFPEL_23445</name>
</gene>
<keyword evidence="2" id="KW-1185">Reference proteome</keyword>
<evidence type="ECO:0000313" key="2">
    <source>
        <dbReference type="Proteomes" id="UP001595909"/>
    </source>
</evidence>
<accession>A0ABV9RT69</accession>
<proteinExistence type="predicted"/>
<protein>
    <submittedName>
        <fullName evidence="1">Uncharacterized protein</fullName>
    </submittedName>
</protein>
<evidence type="ECO:0000313" key="1">
    <source>
        <dbReference type="EMBL" id="MFC4835385.1"/>
    </source>
</evidence>
<sequence>MTTVMPDSPTAPTPHDPGEIVVAVPAGPRAAAVLSCRLHGVIAGAGPGASLTLVVEAGARADDPDVARVITCARECAESRGLVLVVR</sequence>
<organism evidence="1 2">
    <name type="scientific">Actinomycetospora chibensis</name>
    <dbReference type="NCBI Taxonomy" id="663606"/>
    <lineage>
        <taxon>Bacteria</taxon>
        <taxon>Bacillati</taxon>
        <taxon>Actinomycetota</taxon>
        <taxon>Actinomycetes</taxon>
        <taxon>Pseudonocardiales</taxon>
        <taxon>Pseudonocardiaceae</taxon>
        <taxon>Actinomycetospora</taxon>
    </lineage>
</organism>
<reference evidence="2" key="1">
    <citation type="journal article" date="2019" name="Int. J. Syst. Evol. Microbiol.">
        <title>The Global Catalogue of Microorganisms (GCM) 10K type strain sequencing project: providing services to taxonomists for standard genome sequencing and annotation.</title>
        <authorList>
            <consortium name="The Broad Institute Genomics Platform"/>
            <consortium name="The Broad Institute Genome Sequencing Center for Infectious Disease"/>
            <person name="Wu L."/>
            <person name="Ma J."/>
        </authorList>
    </citation>
    <scope>NUCLEOTIDE SEQUENCE [LARGE SCALE GENOMIC DNA]</scope>
    <source>
        <strain evidence="2">CCUG 50347</strain>
    </source>
</reference>
<comment type="caution">
    <text evidence="1">The sequence shown here is derived from an EMBL/GenBank/DDBJ whole genome shotgun (WGS) entry which is preliminary data.</text>
</comment>
<dbReference type="RefSeq" id="WP_274187087.1">
    <property type="nucleotide sequence ID" value="NZ_BAABHN010000049.1"/>
</dbReference>
<dbReference type="Proteomes" id="UP001595909">
    <property type="component" value="Unassembled WGS sequence"/>
</dbReference>